<dbReference type="Gene3D" id="3.30.390.50">
    <property type="entry name" value="CO dehydrogenase flavoprotein, C-terminal domain"/>
    <property type="match status" value="1"/>
</dbReference>
<keyword evidence="2" id="KW-0479">Metal-binding</keyword>
<dbReference type="Proteomes" id="UP001198862">
    <property type="component" value="Unassembled WGS sequence"/>
</dbReference>
<accession>A0ABS8KXV7</accession>
<keyword evidence="4 8" id="KW-0560">Oxidoreductase</keyword>
<dbReference type="InterPro" id="IPR005107">
    <property type="entry name" value="CO_DH_flav_C"/>
</dbReference>
<keyword evidence="3" id="KW-0274">FAD</keyword>
<dbReference type="InterPro" id="IPR014307">
    <property type="entry name" value="Xanthine_DH_ssu"/>
</dbReference>
<keyword evidence="5" id="KW-0408">Iron</keyword>
<dbReference type="PROSITE" id="PS51085">
    <property type="entry name" value="2FE2S_FER_2"/>
    <property type="match status" value="1"/>
</dbReference>
<evidence type="ECO:0000256" key="5">
    <source>
        <dbReference type="ARBA" id="ARBA00023004"/>
    </source>
</evidence>
<reference evidence="8 9" key="1">
    <citation type="submission" date="2021-11" db="EMBL/GenBank/DDBJ databases">
        <authorList>
            <person name="Lee D.-H."/>
            <person name="Kim S.-B."/>
        </authorList>
    </citation>
    <scope>NUCLEOTIDE SEQUENCE [LARGE SCALE GENOMIC DNA]</scope>
    <source>
        <strain evidence="8 9">KCTC 52223</strain>
    </source>
</reference>
<keyword evidence="9" id="KW-1185">Reference proteome</keyword>
<comment type="caution">
    <text evidence="8">The sequence shown here is derived from an EMBL/GenBank/DDBJ whole genome shotgun (WGS) entry which is preliminary data.</text>
</comment>
<dbReference type="InterPro" id="IPR036683">
    <property type="entry name" value="CO_DH_flav_C_dom_sf"/>
</dbReference>
<dbReference type="EMBL" id="JAJISD010000007">
    <property type="protein sequence ID" value="MCC8430895.1"/>
    <property type="molecule type" value="Genomic_DNA"/>
</dbReference>
<dbReference type="GO" id="GO:0004854">
    <property type="term" value="F:xanthine dehydrogenase activity"/>
    <property type="evidence" value="ECO:0007669"/>
    <property type="project" value="UniProtKB-EC"/>
</dbReference>
<name>A0ABS8KXV7_9HYPH</name>
<organism evidence="8 9">
    <name type="scientific">Reyranella aquatilis</name>
    <dbReference type="NCBI Taxonomy" id="2035356"/>
    <lineage>
        <taxon>Bacteria</taxon>
        <taxon>Pseudomonadati</taxon>
        <taxon>Pseudomonadota</taxon>
        <taxon>Alphaproteobacteria</taxon>
        <taxon>Hyphomicrobiales</taxon>
        <taxon>Reyranellaceae</taxon>
        <taxon>Reyranella</taxon>
    </lineage>
</organism>
<dbReference type="InterPro" id="IPR036318">
    <property type="entry name" value="FAD-bd_PCMH-like_sf"/>
</dbReference>
<dbReference type="PIRSF" id="PIRSF036557">
    <property type="entry name" value="XdhA_RC"/>
    <property type="match status" value="1"/>
</dbReference>
<dbReference type="Pfam" id="PF01799">
    <property type="entry name" value="Fer2_2"/>
    <property type="match status" value="1"/>
</dbReference>
<dbReference type="SUPFAM" id="SSF47741">
    <property type="entry name" value="CO dehydrogenase ISP C-domain like"/>
    <property type="match status" value="1"/>
</dbReference>
<dbReference type="PANTHER" id="PTHR45444:SF3">
    <property type="entry name" value="XANTHINE DEHYDROGENASE"/>
    <property type="match status" value="1"/>
</dbReference>
<dbReference type="SUPFAM" id="SSF54292">
    <property type="entry name" value="2Fe-2S ferredoxin-like"/>
    <property type="match status" value="1"/>
</dbReference>
<dbReference type="Pfam" id="PF00111">
    <property type="entry name" value="Fer2"/>
    <property type="match status" value="1"/>
</dbReference>
<dbReference type="InterPro" id="IPR002346">
    <property type="entry name" value="Mopterin_DH_FAD-bd"/>
</dbReference>
<dbReference type="PANTHER" id="PTHR45444">
    <property type="entry name" value="XANTHINE DEHYDROGENASE"/>
    <property type="match status" value="1"/>
</dbReference>
<keyword evidence="1" id="KW-0285">Flavoprotein</keyword>
<dbReference type="SUPFAM" id="SSF56176">
    <property type="entry name" value="FAD-binding/transporter-associated domain-like"/>
    <property type="match status" value="1"/>
</dbReference>
<dbReference type="InterPro" id="IPR012175">
    <property type="entry name" value="Xanth_DH_ssu_bac"/>
</dbReference>
<dbReference type="InterPro" id="IPR016167">
    <property type="entry name" value="FAD-bd_PCMH_sub1"/>
</dbReference>
<evidence type="ECO:0000256" key="3">
    <source>
        <dbReference type="ARBA" id="ARBA00022827"/>
    </source>
</evidence>
<evidence type="ECO:0000313" key="8">
    <source>
        <dbReference type="EMBL" id="MCC8430895.1"/>
    </source>
</evidence>
<evidence type="ECO:0000256" key="4">
    <source>
        <dbReference type="ARBA" id="ARBA00023002"/>
    </source>
</evidence>
<dbReference type="PROSITE" id="PS51387">
    <property type="entry name" value="FAD_PCMH"/>
    <property type="match status" value="1"/>
</dbReference>
<dbReference type="Gene3D" id="3.30.43.10">
    <property type="entry name" value="Uridine Diphospho-n-acetylenolpyruvylglucosamine Reductase, domain 2"/>
    <property type="match status" value="1"/>
</dbReference>
<feature type="domain" description="2Fe-2S ferredoxin-type" evidence="6">
    <location>
        <begin position="3"/>
        <end position="84"/>
    </location>
</feature>
<dbReference type="Gene3D" id="3.30.465.10">
    <property type="match status" value="1"/>
</dbReference>
<evidence type="ECO:0000313" key="9">
    <source>
        <dbReference type="Proteomes" id="UP001198862"/>
    </source>
</evidence>
<evidence type="ECO:0000256" key="1">
    <source>
        <dbReference type="ARBA" id="ARBA00022630"/>
    </source>
</evidence>
<dbReference type="InterPro" id="IPR036884">
    <property type="entry name" value="2Fe-2S-bd_dom_sf"/>
</dbReference>
<dbReference type="InterPro" id="IPR016166">
    <property type="entry name" value="FAD-bd_PCMH"/>
</dbReference>
<dbReference type="InterPro" id="IPR016169">
    <property type="entry name" value="FAD-bd_PCMH_sub2"/>
</dbReference>
<dbReference type="PROSITE" id="PS00197">
    <property type="entry name" value="2FE2S_FER_1"/>
    <property type="match status" value="1"/>
</dbReference>
<evidence type="ECO:0000259" key="6">
    <source>
        <dbReference type="PROSITE" id="PS51085"/>
    </source>
</evidence>
<dbReference type="InterPro" id="IPR016208">
    <property type="entry name" value="Ald_Oxase/xanthine_DH-like"/>
</dbReference>
<dbReference type="Pfam" id="PF00941">
    <property type="entry name" value="FAD_binding_5"/>
    <property type="match status" value="1"/>
</dbReference>
<dbReference type="Gene3D" id="3.10.20.30">
    <property type="match status" value="1"/>
</dbReference>
<dbReference type="Pfam" id="PF03450">
    <property type="entry name" value="CO_deh_flav_C"/>
    <property type="match status" value="1"/>
</dbReference>
<dbReference type="InterPro" id="IPR002888">
    <property type="entry name" value="2Fe-2S-bd"/>
</dbReference>
<dbReference type="InterPro" id="IPR006058">
    <property type="entry name" value="2Fe2S_fd_BS"/>
</dbReference>
<dbReference type="SMART" id="SM01092">
    <property type="entry name" value="CO_deh_flav_C"/>
    <property type="match status" value="1"/>
</dbReference>
<dbReference type="InterPro" id="IPR036010">
    <property type="entry name" value="2Fe-2S_ferredoxin-like_sf"/>
</dbReference>
<gene>
    <name evidence="8" type="primary">xdhA</name>
    <name evidence="8" type="ORF">LJ725_18130</name>
</gene>
<dbReference type="Gene3D" id="1.10.150.120">
    <property type="entry name" value="[2Fe-2S]-binding domain"/>
    <property type="match status" value="1"/>
</dbReference>
<dbReference type="SUPFAM" id="SSF55447">
    <property type="entry name" value="CO dehydrogenase flavoprotein C-terminal domain-like"/>
    <property type="match status" value="1"/>
</dbReference>
<evidence type="ECO:0000259" key="7">
    <source>
        <dbReference type="PROSITE" id="PS51387"/>
    </source>
</evidence>
<feature type="domain" description="FAD-binding PCMH-type" evidence="7">
    <location>
        <begin position="175"/>
        <end position="348"/>
    </location>
</feature>
<dbReference type="CDD" id="cd00207">
    <property type="entry name" value="fer2"/>
    <property type="match status" value="1"/>
</dbReference>
<dbReference type="RefSeq" id="WP_230552042.1">
    <property type="nucleotide sequence ID" value="NZ_JAJISD010000007.1"/>
</dbReference>
<proteinExistence type="predicted"/>
<dbReference type="InterPro" id="IPR012675">
    <property type="entry name" value="Beta-grasp_dom_sf"/>
</dbReference>
<dbReference type="InterPro" id="IPR001041">
    <property type="entry name" value="2Fe-2S_ferredoxin-type"/>
</dbReference>
<dbReference type="EC" id="1.17.1.4" evidence="8"/>
<protein>
    <submittedName>
        <fullName evidence="8">Xanthine dehydrogenase small subunit</fullName>
        <ecNumber evidence="8">1.17.1.4</ecNumber>
    </submittedName>
</protein>
<dbReference type="NCBIfam" id="TIGR02963">
    <property type="entry name" value="xanthine_xdhA"/>
    <property type="match status" value="1"/>
</dbReference>
<sequence length="461" mass="49024">MADNVRFTLNDCPVEIAGVSPMTTLLDWLRDHRGLRGTKEGCAEGDCGACTVVLEREGRRDAVNACIALLGQLDGQSVRTVEGLRGPGGGPHPVQVAMAEADATQCGFCTPGFVMSALAHASNGGTADPDAIHEALAGNLCRCTGYRPIVEAMTRIAGLAVEPPSAPLLSPRTTSAAFDGAFFAPRSLDELLALRAAHPEALLLAGGTDLGLLASRERKPPKAVIHLLYVPELAVISASADQITIGAAATYEAAAPTLIEAFPALRAYLSRLGSRQIRNMGTIGGNIGTASPIGDMPPVLLALEASLTLVSPRGTREIPLDDFFLDYRKTELAPDEIIQSLSMPRLWEGETFHCDKVSKRRDQDISTVAGAYRVRIRNGRIEDARLAFGGMAATSRRARATEAALLKDGFAAAIAAVESDFKPLDDWRGSAAYRRQVAANLLRRLELRLAEPGRALEVEAL</sequence>
<evidence type="ECO:0000256" key="2">
    <source>
        <dbReference type="ARBA" id="ARBA00022723"/>
    </source>
</evidence>